<feature type="domain" description="Ppx/GppA phosphatase C-terminal" evidence="4">
    <location>
        <begin position="308"/>
        <end position="480"/>
    </location>
</feature>
<dbReference type="Gene3D" id="1.10.3210.10">
    <property type="entry name" value="Hypothetical protein af1432"/>
    <property type="match status" value="1"/>
</dbReference>
<dbReference type="InterPro" id="IPR043129">
    <property type="entry name" value="ATPase_NBD"/>
</dbReference>
<dbReference type="KEGG" id="enc:ECL_05005"/>
<dbReference type="UniPathway" id="UPA00908">
    <property type="reaction ID" value="UER00885"/>
</dbReference>
<dbReference type="GO" id="GO:0008894">
    <property type="term" value="F:guanosine-5'-triphosphate,3'-diphosphate diphosphatase activity"/>
    <property type="evidence" value="ECO:0007669"/>
    <property type="project" value="UniProtKB-UniRule"/>
</dbReference>
<comment type="pathway">
    <text evidence="2">Purine metabolism; ppGpp biosynthesis; ppGpp from GTP: step 2/2.</text>
</comment>
<evidence type="ECO:0000256" key="2">
    <source>
        <dbReference type="HAMAP-Rule" id="MF_01550"/>
    </source>
</evidence>
<dbReference type="FunFam" id="3.30.420.150:FF:000001">
    <property type="entry name" value="Guanosine-5'-triphosphate,3'-diphosphate pyrophosphatase"/>
    <property type="match status" value="1"/>
</dbReference>
<accession>A0A0H3CSF5</accession>
<dbReference type="Pfam" id="PF02541">
    <property type="entry name" value="Ppx-GppA"/>
    <property type="match status" value="1"/>
</dbReference>
<gene>
    <name evidence="2" type="primary">gppA</name>
    <name evidence="5" type="ordered locus">ECL_05005</name>
</gene>
<dbReference type="SUPFAM" id="SSF53067">
    <property type="entry name" value="Actin-like ATPase domain"/>
    <property type="match status" value="2"/>
</dbReference>
<dbReference type="OrthoDB" id="9793035at2"/>
<dbReference type="GeneID" id="83575792"/>
<dbReference type="NCBIfam" id="NF008260">
    <property type="entry name" value="PRK11031.1"/>
    <property type="match status" value="1"/>
</dbReference>
<dbReference type="EMBL" id="CP001918">
    <property type="protein sequence ID" value="ADF64527.1"/>
    <property type="molecule type" value="Genomic_DNA"/>
</dbReference>
<keyword evidence="6" id="KW-1185">Reference proteome</keyword>
<reference evidence="5 6" key="1">
    <citation type="journal article" date="2010" name="J. Bacteriol.">
        <title>Complete genome sequence of Enterobacter cloacae subsp. cloacae type strain ATCC 13047.</title>
        <authorList>
            <person name="Ren Y."/>
            <person name="Ren Y."/>
            <person name="Zhou Z."/>
            <person name="Guo X."/>
            <person name="Li Y."/>
            <person name="Feng L."/>
            <person name="Wang L."/>
        </authorList>
    </citation>
    <scope>NUCLEOTIDE SEQUENCE [LARGE SCALE GENOMIC DNA]</scope>
    <source>
        <strain evidence="6">ATCC 13047 / DSM 30054 / NBRC 13535 / NCTC 10005 / WDCM 00083 / NCDC 279-56</strain>
    </source>
</reference>
<comment type="similarity">
    <text evidence="2">Belongs to the GppA/Ppx family. GppA subfamily.</text>
</comment>
<comment type="function">
    <text evidence="2">Catalyzes the conversion of pppGpp to ppGpp. Guanosine pentaphosphate (pppGpp) is a cytoplasmic signaling molecule which together with ppGpp controls the 'stringent response', an adaptive process that allows bacteria to respond to amino acid starvation, resulting in the coordinated regulation of numerous cellular activities.</text>
</comment>
<dbReference type="HOGENOM" id="CLU_025908_4_0_6"/>
<dbReference type="InterPro" id="IPR048950">
    <property type="entry name" value="Ppx_GppA_C"/>
</dbReference>
<dbReference type="Gene3D" id="3.30.420.150">
    <property type="entry name" value="Exopolyphosphatase. Domain 2"/>
    <property type="match status" value="1"/>
</dbReference>
<dbReference type="GO" id="GO:0042594">
    <property type="term" value="P:response to starvation"/>
    <property type="evidence" value="ECO:0007669"/>
    <property type="project" value="UniProtKB-ARBA"/>
</dbReference>
<dbReference type="InterPro" id="IPR050273">
    <property type="entry name" value="GppA/Ppx_hydrolase"/>
</dbReference>
<dbReference type="HAMAP" id="MF_01550">
    <property type="entry name" value="GppA"/>
    <property type="match status" value="1"/>
</dbReference>
<dbReference type="InterPro" id="IPR023709">
    <property type="entry name" value="Guo-5TP_3DP_PyrP"/>
</dbReference>
<dbReference type="EC" id="3.6.1.40" evidence="2"/>
<proteinExistence type="inferred from homology"/>
<dbReference type="FunFam" id="3.30.420.40:FF:000023">
    <property type="entry name" value="Guanosine-5'-triphosphate,3'-diphosphate pyrophosphatase"/>
    <property type="match status" value="1"/>
</dbReference>
<dbReference type="RefSeq" id="WP_013099280.1">
    <property type="nucleotide sequence ID" value="NC_014121.1"/>
</dbReference>
<evidence type="ECO:0000313" key="5">
    <source>
        <dbReference type="EMBL" id="ADF64527.1"/>
    </source>
</evidence>
<evidence type="ECO:0000259" key="4">
    <source>
        <dbReference type="Pfam" id="PF21447"/>
    </source>
</evidence>
<keyword evidence="1 2" id="KW-0378">Hydrolase</keyword>
<dbReference type="EnsemblBacteria" id="ADF64527">
    <property type="protein sequence ID" value="ADF64527"/>
    <property type="gene ID" value="ECL_05005"/>
</dbReference>
<dbReference type="STRING" id="716541.ECL_05005"/>
<dbReference type="SUPFAM" id="SSF109604">
    <property type="entry name" value="HD-domain/PDEase-like"/>
    <property type="match status" value="1"/>
</dbReference>
<comment type="catalytic activity">
    <reaction evidence="2">
        <text>guanosine 3'-diphosphate 5'-triphosphate + H2O = guanosine 3',5'-bis(diphosphate) + phosphate + H(+)</text>
        <dbReference type="Rhea" id="RHEA:13073"/>
        <dbReference type="ChEBI" id="CHEBI:15377"/>
        <dbReference type="ChEBI" id="CHEBI:15378"/>
        <dbReference type="ChEBI" id="CHEBI:43474"/>
        <dbReference type="ChEBI" id="CHEBI:77828"/>
        <dbReference type="ChEBI" id="CHEBI:142410"/>
        <dbReference type="EC" id="3.6.1.40"/>
    </reaction>
</comment>
<dbReference type="AlphaFoldDB" id="A0A0H3CSF5"/>
<feature type="domain" description="Ppx/GppA phosphatase N-terminal" evidence="3">
    <location>
        <begin position="21"/>
        <end position="301"/>
    </location>
</feature>
<organism evidence="5 6">
    <name type="scientific">Enterobacter cloacae subsp. cloacae (strain ATCC 13047 / DSM 30054 / NBRC 13535 / NCTC 10005 / WDCM 00083 / NCDC 279-56)</name>
    <dbReference type="NCBI Taxonomy" id="716541"/>
    <lineage>
        <taxon>Bacteria</taxon>
        <taxon>Pseudomonadati</taxon>
        <taxon>Pseudomonadota</taxon>
        <taxon>Gammaproteobacteria</taxon>
        <taxon>Enterobacterales</taxon>
        <taxon>Enterobacteriaceae</taxon>
        <taxon>Enterobacter</taxon>
        <taxon>Enterobacter cloacae complex</taxon>
    </lineage>
</organism>
<dbReference type="GO" id="GO:0015974">
    <property type="term" value="P:guanosine pentaphosphate catabolic process"/>
    <property type="evidence" value="ECO:0007669"/>
    <property type="project" value="InterPro"/>
</dbReference>
<evidence type="ECO:0000259" key="3">
    <source>
        <dbReference type="Pfam" id="PF02541"/>
    </source>
</evidence>
<dbReference type="Gene3D" id="3.30.420.40">
    <property type="match status" value="1"/>
</dbReference>
<dbReference type="CDD" id="cd24117">
    <property type="entry name" value="ASKHA_NBD_EcGppA-like"/>
    <property type="match status" value="1"/>
</dbReference>
<evidence type="ECO:0000313" key="6">
    <source>
        <dbReference type="Proteomes" id="UP000002363"/>
    </source>
</evidence>
<dbReference type="PANTHER" id="PTHR30005">
    <property type="entry name" value="EXOPOLYPHOSPHATASE"/>
    <property type="match status" value="1"/>
</dbReference>
<dbReference type="PANTHER" id="PTHR30005:SF0">
    <property type="entry name" value="RETROGRADE REGULATION PROTEIN 2"/>
    <property type="match status" value="1"/>
</dbReference>
<dbReference type="GO" id="GO:0015970">
    <property type="term" value="P:guanosine tetraphosphate biosynthetic process"/>
    <property type="evidence" value="ECO:0007669"/>
    <property type="project" value="UniProtKB-UniRule"/>
</dbReference>
<dbReference type="FunFam" id="1.10.3210.10:FF:000004">
    <property type="entry name" value="Guanosine-5'-triphosphate,3'-diphosphate pyrophosphatase"/>
    <property type="match status" value="1"/>
</dbReference>
<name>A0A0H3CSF5_ENTCC</name>
<sequence length="494" mass="54989">MLSSTSLYAAIDLGSNSFHMLVVREVAGSIQTLTRIKRKVRLAAGLSSDNYLSPEAMERGWQCLRLFAERLQDIPHSQITVVATATLRLAVNAVDFIAKAQEILGCPVQVISGEEEARLIYQGVAHTTGGDDRRLVVDIGGASTELVTGTGAQATSLFSLSMGCVTWLERYFADRNLGKENFDEAENAAREVLRPVMDELRYHGWKVCVGASGTVQALQEIMMAQGMDERITLTKLQQLKQRAIQCGRLEELEIEGLTLERALVFPSGLAILIAIFTELNIQCMTLAGGALREGLVYGMLHLSVDQDIRTRTLRNVQRRFIVDTDQAQRVGQLASLFADQVKNSWDIDPLSRDLLLSACALHEIGLSVEYKQAPLHAAWLVRNLDLPGYTPAQKKLLATLLLNQTNAVDLSSLHQQNAVPPRVAEHLCRLLRLAILFASRRRDDLLPNIHLVADDERLSLTLPENWIDNHPLGAEMIEQECQWQSYVHWALEVK</sequence>
<evidence type="ECO:0000256" key="1">
    <source>
        <dbReference type="ARBA" id="ARBA00022801"/>
    </source>
</evidence>
<dbReference type="eggNOG" id="COG0248">
    <property type="taxonomic scope" value="Bacteria"/>
</dbReference>
<dbReference type="InterPro" id="IPR003695">
    <property type="entry name" value="Ppx_GppA_N"/>
</dbReference>
<dbReference type="PIRSF" id="PIRSF001267">
    <property type="entry name" value="Pyrophosphatase_GppA_Ppx"/>
    <property type="match status" value="1"/>
</dbReference>
<protein>
    <recommendedName>
        <fullName evidence="2">Guanosine-5'-triphosphate,3'-diphosphate pyrophosphatase</fullName>
        <ecNumber evidence="2">3.6.1.40</ecNumber>
    </recommendedName>
    <alternativeName>
        <fullName evidence="2">Guanosine pentaphosphate phosphohydrolase</fullName>
    </alternativeName>
    <alternativeName>
        <fullName evidence="2">pppGpp-5'-phosphohydrolase</fullName>
    </alternativeName>
</protein>
<dbReference type="Proteomes" id="UP000002363">
    <property type="component" value="Chromosome"/>
</dbReference>
<dbReference type="GO" id="GO:0015949">
    <property type="term" value="P:nucleobase-containing small molecule interconversion"/>
    <property type="evidence" value="ECO:0007669"/>
    <property type="project" value="TreeGrafter"/>
</dbReference>
<dbReference type="InterPro" id="IPR030673">
    <property type="entry name" value="PyroPPase_GppA_Ppx"/>
</dbReference>
<dbReference type="PATRIC" id="fig|716541.4.peg.5139"/>
<dbReference type="Pfam" id="PF21447">
    <property type="entry name" value="Ppx-GppA_III"/>
    <property type="match status" value="1"/>
</dbReference>